<comment type="caution">
    <text evidence="1">The sequence shown here is derived from an EMBL/GenBank/DDBJ whole genome shotgun (WGS) entry which is preliminary data.</text>
</comment>
<dbReference type="InterPro" id="IPR011009">
    <property type="entry name" value="Kinase-like_dom_sf"/>
</dbReference>
<accession>A0ABR7L613</accession>
<evidence type="ECO:0000313" key="2">
    <source>
        <dbReference type="Proteomes" id="UP000734823"/>
    </source>
</evidence>
<sequence>MHRHEAGINAFLPPAAPRLLWQVETEGWLVLGFEHVEGGHADLAPGSPDVDAVVRAIHELRSPAPASCTALADQWARLAAWRRLRVRMEVPDQYVAWESRAVDLLRGDSLLHTDIHALNLLIDTRVRVVDWAWARQGAHWVDRAFLLIRLIEAGHRPEEAQRLVGALPKAGATTFAVAVLGIWTYLEHTDPLPHRPSLTAAARAWVDLRLWAERS</sequence>
<name>A0ABR7L613_9PSEU</name>
<organism evidence="1 2">
    <name type="scientific">Actinokineospora xionganensis</name>
    <dbReference type="NCBI Taxonomy" id="2684470"/>
    <lineage>
        <taxon>Bacteria</taxon>
        <taxon>Bacillati</taxon>
        <taxon>Actinomycetota</taxon>
        <taxon>Actinomycetes</taxon>
        <taxon>Pseudonocardiales</taxon>
        <taxon>Pseudonocardiaceae</taxon>
        <taxon>Actinokineospora</taxon>
    </lineage>
</organism>
<dbReference type="Proteomes" id="UP000734823">
    <property type="component" value="Unassembled WGS sequence"/>
</dbReference>
<evidence type="ECO:0008006" key="3">
    <source>
        <dbReference type="Google" id="ProtNLM"/>
    </source>
</evidence>
<reference evidence="1 2" key="1">
    <citation type="submission" date="2020-06" db="EMBL/GenBank/DDBJ databases">
        <title>Actinokineospora xiongansis sp. nov., isolated from soil of Baiyangdian.</title>
        <authorList>
            <person name="Zhang X."/>
        </authorList>
    </citation>
    <scope>NUCLEOTIDE SEQUENCE [LARGE SCALE GENOMIC DNA]</scope>
    <source>
        <strain evidence="1 2">HBU206404</strain>
    </source>
</reference>
<proteinExistence type="predicted"/>
<dbReference type="EMBL" id="JABVED010000006">
    <property type="protein sequence ID" value="MBC6447963.1"/>
    <property type="molecule type" value="Genomic_DNA"/>
</dbReference>
<gene>
    <name evidence="1" type="ORF">GPZ80_12360</name>
</gene>
<dbReference type="SUPFAM" id="SSF56112">
    <property type="entry name" value="Protein kinase-like (PK-like)"/>
    <property type="match status" value="1"/>
</dbReference>
<keyword evidence="2" id="KW-1185">Reference proteome</keyword>
<protein>
    <recommendedName>
        <fullName evidence="3">Aminoglycoside phosphotransferase domain-containing protein</fullName>
    </recommendedName>
</protein>
<evidence type="ECO:0000313" key="1">
    <source>
        <dbReference type="EMBL" id="MBC6447963.1"/>
    </source>
</evidence>